<evidence type="ECO:0000256" key="2">
    <source>
        <dbReference type="ARBA" id="ARBA00022801"/>
    </source>
</evidence>
<accession>A0AAW8TX32</accession>
<dbReference type="PANTHER" id="PTHR33308:SF10">
    <property type="entry name" value="EXO-GLUCOSAMINIDASE LYTG"/>
    <property type="match status" value="1"/>
</dbReference>
<sequence length="203" mass="23019">MTVRRYRKKTKKMNLPLVLTGLLLIGVAFVFSLVTLADSSGNQEAQESQNMSRQEFIETLVPYAQELQAGYGVLPSIIIGQACLESNFGQSTLASTYNNLFGVKAYGDQDKVNLETQEYLEGHWVTVKGDFRVYPSWEASMEDHTQLFVNGVDWDRHKYEPVLQAKSYQEAAQALQKAGYATDPTYADKIIAMIEQYQLHRFD</sequence>
<organism evidence="4 5">
    <name type="scientific">Enterococcus asini</name>
    <dbReference type="NCBI Taxonomy" id="57732"/>
    <lineage>
        <taxon>Bacteria</taxon>
        <taxon>Bacillati</taxon>
        <taxon>Bacillota</taxon>
        <taxon>Bacilli</taxon>
        <taxon>Lactobacillales</taxon>
        <taxon>Enterococcaceae</taxon>
        <taxon>Enterococcus</taxon>
    </lineage>
</organism>
<name>A0AAW8TX32_9ENTE</name>
<dbReference type="PANTHER" id="PTHR33308">
    <property type="entry name" value="PEPTIDOGLYCAN HYDROLASE FLGJ"/>
    <property type="match status" value="1"/>
</dbReference>
<comment type="caution">
    <text evidence="4">The sequence shown here is derived from an EMBL/GenBank/DDBJ whole genome shotgun (WGS) entry which is preliminary data.</text>
</comment>
<dbReference type="GO" id="GO:0004040">
    <property type="term" value="F:amidase activity"/>
    <property type="evidence" value="ECO:0007669"/>
    <property type="project" value="InterPro"/>
</dbReference>
<evidence type="ECO:0000259" key="3">
    <source>
        <dbReference type="SMART" id="SM00047"/>
    </source>
</evidence>
<keyword evidence="2 4" id="KW-0378">Hydrolase</keyword>
<dbReference type="InterPro" id="IPR051056">
    <property type="entry name" value="Glycosyl_Hydrolase_73"/>
</dbReference>
<dbReference type="Proteomes" id="UP001256711">
    <property type="component" value="Unassembled WGS sequence"/>
</dbReference>
<proteinExistence type="inferred from homology"/>
<dbReference type="Gene3D" id="4.10.80.30">
    <property type="entry name" value="DNA polymerase, domain 6"/>
    <property type="match status" value="1"/>
</dbReference>
<dbReference type="PRINTS" id="PR01002">
    <property type="entry name" value="FLGFLGJ"/>
</dbReference>
<evidence type="ECO:0000313" key="5">
    <source>
        <dbReference type="Proteomes" id="UP001256711"/>
    </source>
</evidence>
<dbReference type="AlphaFoldDB" id="A0AAW8TX32"/>
<reference evidence="4" key="1">
    <citation type="submission" date="2023-03" db="EMBL/GenBank/DDBJ databases">
        <authorList>
            <person name="Shen W."/>
            <person name="Cai J."/>
        </authorList>
    </citation>
    <scope>NUCLEOTIDE SEQUENCE</scope>
    <source>
        <strain evidence="4">B226-2</strain>
    </source>
</reference>
<dbReference type="SMART" id="SM00047">
    <property type="entry name" value="LYZ2"/>
    <property type="match status" value="1"/>
</dbReference>
<dbReference type="Pfam" id="PF01832">
    <property type="entry name" value="Glucosaminidase"/>
    <property type="match status" value="1"/>
</dbReference>
<dbReference type="EMBL" id="JARQBJ010000001">
    <property type="protein sequence ID" value="MDT2809475.1"/>
    <property type="molecule type" value="Genomic_DNA"/>
</dbReference>
<dbReference type="Gene3D" id="1.10.530.10">
    <property type="match status" value="1"/>
</dbReference>
<evidence type="ECO:0000313" key="4">
    <source>
        <dbReference type="EMBL" id="MDT2809475.1"/>
    </source>
</evidence>
<evidence type="ECO:0000256" key="1">
    <source>
        <dbReference type="ARBA" id="ARBA00010266"/>
    </source>
</evidence>
<gene>
    <name evidence="4" type="ORF">P7H43_03055</name>
</gene>
<comment type="similarity">
    <text evidence="1">Belongs to the glycosyl hydrolase 73 family.</text>
</comment>
<feature type="domain" description="Mannosyl-glycoprotein endo-beta-N-acetylglucosamidase-like" evidence="3">
    <location>
        <begin position="46"/>
        <end position="203"/>
    </location>
</feature>
<dbReference type="RefSeq" id="WP_161998825.1">
    <property type="nucleotide sequence ID" value="NZ_JARQBJ010000001.1"/>
</dbReference>
<protein>
    <submittedName>
        <fullName evidence="4">Glycoside hydrolase family 73 protein</fullName>
    </submittedName>
</protein>
<dbReference type="InterPro" id="IPR002901">
    <property type="entry name" value="MGlyc_endo_b_GlcNAc-like_dom"/>
</dbReference>